<organism evidence="2 3">
    <name type="scientific">Neocallimastix californiae</name>
    <dbReference type="NCBI Taxonomy" id="1754190"/>
    <lineage>
        <taxon>Eukaryota</taxon>
        <taxon>Fungi</taxon>
        <taxon>Fungi incertae sedis</taxon>
        <taxon>Chytridiomycota</taxon>
        <taxon>Chytridiomycota incertae sedis</taxon>
        <taxon>Neocallimastigomycetes</taxon>
        <taxon>Neocallimastigales</taxon>
        <taxon>Neocallimastigaceae</taxon>
        <taxon>Neocallimastix</taxon>
    </lineage>
</organism>
<sequence>MDEQEDIFGSPDVIFNILKKLRIDDNVNITDFTFVYRKMYDCLPKEYVEQITIKDYLNSLEILREITKMMDWENSGMSFRKTLERTKFDPSRPFNEENKLTYSKICSKEINKDNKKNRNNSEINELKENNSTKRKIDEEEISRPYKKIRTNIT</sequence>
<evidence type="ECO:0000313" key="2">
    <source>
        <dbReference type="EMBL" id="ORY52167.1"/>
    </source>
</evidence>
<comment type="caution">
    <text evidence="2">The sequence shown here is derived from an EMBL/GenBank/DDBJ whole genome shotgun (WGS) entry which is preliminary data.</text>
</comment>
<evidence type="ECO:0000313" key="3">
    <source>
        <dbReference type="Proteomes" id="UP000193920"/>
    </source>
</evidence>
<keyword evidence="3" id="KW-1185">Reference proteome</keyword>
<dbReference type="EMBL" id="MCOG01000094">
    <property type="protein sequence ID" value="ORY52167.1"/>
    <property type="molecule type" value="Genomic_DNA"/>
</dbReference>
<gene>
    <name evidence="2" type="ORF">LY90DRAFT_508290</name>
</gene>
<dbReference type="AlphaFoldDB" id="A0A1Y2CYY7"/>
<feature type="region of interest" description="Disordered" evidence="1">
    <location>
        <begin position="113"/>
        <end position="136"/>
    </location>
</feature>
<dbReference type="Proteomes" id="UP000193920">
    <property type="component" value="Unassembled WGS sequence"/>
</dbReference>
<proteinExistence type="predicted"/>
<name>A0A1Y2CYY7_9FUNG</name>
<reference evidence="2 3" key="1">
    <citation type="submission" date="2016-08" db="EMBL/GenBank/DDBJ databases">
        <title>A Parts List for Fungal Cellulosomes Revealed by Comparative Genomics.</title>
        <authorList>
            <consortium name="DOE Joint Genome Institute"/>
            <person name="Haitjema C.H."/>
            <person name="Gilmore S.P."/>
            <person name="Henske J.K."/>
            <person name="Solomon K.V."/>
            <person name="De Groot R."/>
            <person name="Kuo A."/>
            <person name="Mondo S.J."/>
            <person name="Salamov A.A."/>
            <person name="Labutti K."/>
            <person name="Zhao Z."/>
            <person name="Chiniquy J."/>
            <person name="Barry K."/>
            <person name="Brewer H.M."/>
            <person name="Purvine S.O."/>
            <person name="Wright A.T."/>
            <person name="Boxma B."/>
            <person name="Van Alen T."/>
            <person name="Hackstein J.H."/>
            <person name="Baker S.E."/>
            <person name="Grigoriev I.V."/>
            <person name="O'Malley M.A."/>
        </authorList>
    </citation>
    <scope>NUCLEOTIDE SEQUENCE [LARGE SCALE GENOMIC DNA]</scope>
    <source>
        <strain evidence="2 3">G1</strain>
    </source>
</reference>
<protein>
    <submittedName>
        <fullName evidence="2">Uncharacterized protein</fullName>
    </submittedName>
</protein>
<accession>A0A1Y2CYY7</accession>
<evidence type="ECO:0000256" key="1">
    <source>
        <dbReference type="SAM" id="MobiDB-lite"/>
    </source>
</evidence>
<feature type="compositionally biased region" description="Basic and acidic residues" evidence="1">
    <location>
        <begin position="124"/>
        <end position="136"/>
    </location>
</feature>